<sequence>MENKILLLATIVSSLFAILAPMPVHEYKAPHKDSTTVKAEKYLHDLEDENNHKVEILKHDVDSLLTIKRKIKYIYIKRDSI</sequence>
<name>A0A6J5NUM0_9CAUD</name>
<proteinExistence type="predicted"/>
<protein>
    <submittedName>
        <fullName evidence="1">Uncharacterized protein</fullName>
    </submittedName>
</protein>
<reference evidence="1" key="1">
    <citation type="submission" date="2020-04" db="EMBL/GenBank/DDBJ databases">
        <authorList>
            <person name="Chiriac C."/>
            <person name="Salcher M."/>
            <person name="Ghai R."/>
            <person name="Kavagutti S V."/>
        </authorList>
    </citation>
    <scope>NUCLEOTIDE SEQUENCE</scope>
</reference>
<evidence type="ECO:0000313" key="1">
    <source>
        <dbReference type="EMBL" id="CAB4162512.1"/>
    </source>
</evidence>
<accession>A0A6J5NUM0</accession>
<dbReference type="EMBL" id="LR796725">
    <property type="protein sequence ID" value="CAB4162512.1"/>
    <property type="molecule type" value="Genomic_DNA"/>
</dbReference>
<organism evidence="1">
    <name type="scientific">uncultured Caudovirales phage</name>
    <dbReference type="NCBI Taxonomy" id="2100421"/>
    <lineage>
        <taxon>Viruses</taxon>
        <taxon>Duplodnaviria</taxon>
        <taxon>Heunggongvirae</taxon>
        <taxon>Uroviricota</taxon>
        <taxon>Caudoviricetes</taxon>
        <taxon>Peduoviridae</taxon>
        <taxon>Maltschvirus</taxon>
        <taxon>Maltschvirus maltsch</taxon>
    </lineage>
</organism>
<gene>
    <name evidence="1" type="ORF">UFOVP775_50</name>
</gene>